<feature type="region of interest" description="Disordered" evidence="16">
    <location>
        <begin position="383"/>
        <end position="410"/>
    </location>
</feature>
<dbReference type="PROSITE" id="PS50106">
    <property type="entry name" value="PDZ"/>
    <property type="match status" value="2"/>
</dbReference>
<evidence type="ECO:0000256" key="17">
    <source>
        <dbReference type="SAM" id="SignalP"/>
    </source>
</evidence>
<feature type="binding site" evidence="15">
    <location>
        <position position="161"/>
    </location>
    <ligand>
        <name>substrate</name>
    </ligand>
</feature>
<protein>
    <recommendedName>
        <fullName evidence="5">Probable periplasmic serine endoprotease DegP-like</fullName>
        <ecNumber evidence="4">3.4.21.107</ecNumber>
    </recommendedName>
    <alternativeName>
        <fullName evidence="13">Protease Do</fullName>
    </alternativeName>
</protein>
<dbReference type="SUPFAM" id="SSF50156">
    <property type="entry name" value="PDZ domain-like"/>
    <property type="match status" value="2"/>
</dbReference>
<evidence type="ECO:0000256" key="5">
    <source>
        <dbReference type="ARBA" id="ARBA00013958"/>
    </source>
</evidence>
<comment type="similarity">
    <text evidence="3">Belongs to the peptidase S1C family.</text>
</comment>
<evidence type="ECO:0000256" key="1">
    <source>
        <dbReference type="ARBA" id="ARBA00001772"/>
    </source>
</evidence>
<dbReference type="Gene3D" id="2.40.10.120">
    <property type="match status" value="1"/>
</dbReference>
<keyword evidence="20" id="KW-1185">Reference proteome</keyword>
<evidence type="ECO:0000313" key="20">
    <source>
        <dbReference type="Proteomes" id="UP000218784"/>
    </source>
</evidence>
<organism evidence="19 20">
    <name type="scientific">Sphingomonas ginsenosidimutans</name>
    <dbReference type="NCBI Taxonomy" id="862134"/>
    <lineage>
        <taxon>Bacteria</taxon>
        <taxon>Pseudomonadati</taxon>
        <taxon>Pseudomonadota</taxon>
        <taxon>Alphaproteobacteria</taxon>
        <taxon>Sphingomonadales</taxon>
        <taxon>Sphingomonadaceae</taxon>
        <taxon>Sphingomonas</taxon>
    </lineage>
</organism>
<dbReference type="Gene3D" id="2.30.42.10">
    <property type="match status" value="2"/>
</dbReference>
<feature type="chain" id="PRO_5038419770" description="Probable periplasmic serine endoprotease DegP-like" evidence="17">
    <location>
        <begin position="29"/>
        <end position="510"/>
    </location>
</feature>
<evidence type="ECO:0000256" key="3">
    <source>
        <dbReference type="ARBA" id="ARBA00010541"/>
    </source>
</evidence>
<evidence type="ECO:0000256" key="12">
    <source>
        <dbReference type="ARBA" id="ARBA00023016"/>
    </source>
</evidence>
<comment type="caution">
    <text evidence="19">The sequence shown here is derived from an EMBL/GenBank/DDBJ whole genome shotgun (WGS) entry which is preliminary data.</text>
</comment>
<proteinExistence type="inferred from homology"/>
<dbReference type="NCBIfam" id="TIGR02037">
    <property type="entry name" value="degP_htrA_DO"/>
    <property type="match status" value="1"/>
</dbReference>
<keyword evidence="8" id="KW-0677">Repeat</keyword>
<dbReference type="SUPFAM" id="SSF50494">
    <property type="entry name" value="Trypsin-like serine proteases"/>
    <property type="match status" value="1"/>
</dbReference>
<dbReference type="RefSeq" id="WP_096613078.1">
    <property type="nucleotide sequence ID" value="NZ_NWVD01000006.1"/>
</dbReference>
<evidence type="ECO:0000256" key="9">
    <source>
        <dbReference type="ARBA" id="ARBA00022764"/>
    </source>
</evidence>
<comment type="subcellular location">
    <subcellularLocation>
        <location evidence="2">Periplasm</location>
    </subcellularLocation>
</comment>
<keyword evidence="11" id="KW-0720">Serine protease</keyword>
<evidence type="ECO:0000256" key="16">
    <source>
        <dbReference type="SAM" id="MobiDB-lite"/>
    </source>
</evidence>
<dbReference type="InterPro" id="IPR025926">
    <property type="entry name" value="PDZ-like_dom"/>
</dbReference>
<dbReference type="InterPro" id="IPR001940">
    <property type="entry name" value="Peptidase_S1C"/>
</dbReference>
<gene>
    <name evidence="19" type="ORF">COA17_13290</name>
</gene>
<evidence type="ECO:0000256" key="8">
    <source>
        <dbReference type="ARBA" id="ARBA00022737"/>
    </source>
</evidence>
<dbReference type="SMART" id="SM00228">
    <property type="entry name" value="PDZ"/>
    <property type="match status" value="2"/>
</dbReference>
<accession>A0A2A4HVF3</accession>
<dbReference type="Pfam" id="PF12812">
    <property type="entry name" value="PDZ_1"/>
    <property type="match status" value="1"/>
</dbReference>
<feature type="active site" description="Charge relay system" evidence="14">
    <location>
        <position position="125"/>
    </location>
</feature>
<keyword evidence="9" id="KW-0574">Periplasm</keyword>
<dbReference type="InterPro" id="IPR036034">
    <property type="entry name" value="PDZ_sf"/>
</dbReference>
<keyword evidence="6 19" id="KW-0645">Protease</keyword>
<dbReference type="EMBL" id="NWVD01000006">
    <property type="protein sequence ID" value="PCG08344.1"/>
    <property type="molecule type" value="Genomic_DNA"/>
</dbReference>
<keyword evidence="10" id="KW-0378">Hydrolase</keyword>
<feature type="domain" description="PDZ" evidence="18">
    <location>
        <begin position="279"/>
        <end position="352"/>
    </location>
</feature>
<evidence type="ECO:0000256" key="4">
    <source>
        <dbReference type="ARBA" id="ARBA00013035"/>
    </source>
</evidence>
<dbReference type="PRINTS" id="PR00834">
    <property type="entry name" value="PROTEASES2C"/>
</dbReference>
<comment type="catalytic activity">
    <reaction evidence="1">
        <text>Acts on substrates that are at least partially unfolded. The cleavage site P1 residue is normally between a pair of hydrophobic residues, such as Val-|-Val.</text>
        <dbReference type="EC" id="3.4.21.107"/>
    </reaction>
</comment>
<feature type="domain" description="PDZ" evidence="18">
    <location>
        <begin position="414"/>
        <end position="471"/>
    </location>
</feature>
<evidence type="ECO:0000313" key="19">
    <source>
        <dbReference type="EMBL" id="PCG08344.1"/>
    </source>
</evidence>
<keyword evidence="12" id="KW-0346">Stress response</keyword>
<sequence length="510" mass="51807">MRYAYALTGALLLGGTAASLTLQNPATAQVAQNEPGSIAAAAPRAGAPMSFADLVAKLQPAVVNISTTQKVTVQQQANPFAGTPFGDLFGQFGGGGGGAPVTREGQSLGSGFLISADGYVVTNNHVIAPAARGATVESITVTLQDRKEYKARLIGRDPTSDLAVLKIDSPTPLPFVRMGDSGRARVGDWVVAIGQPFGLGGTVTAGIVSAVHRSTGNGPFDSFIQTDAAINQGNSGGPMFNLNGEVIGINSQIYSQSGGNIGIGFAIPATEAKPIIDTLMKGQKIQRGYLGVGIQPVNDDIAAALGLPKNKGEIIGRVEPGGPGAKAGLRQGDVVTAINGQAVTPDRTLSYLVANAAPGSTIRMDVIRDGRPTTVAATVATRPPEDQMAALTGGGSDDDGLPGDDDEGAVAPASSSIGVTVQPLTPQIARAIGVDSTVQGVVVSAVDPSSDAGQKLKRGDVISSINSQPVRTAADVARVVAAAKAQGRPQVLLNITRQRTSGVFMAVKIK</sequence>
<keyword evidence="7 17" id="KW-0732">Signal</keyword>
<evidence type="ECO:0000256" key="11">
    <source>
        <dbReference type="ARBA" id="ARBA00022825"/>
    </source>
</evidence>
<dbReference type="InterPro" id="IPR009003">
    <property type="entry name" value="Peptidase_S1_PA"/>
</dbReference>
<dbReference type="InterPro" id="IPR001478">
    <property type="entry name" value="PDZ"/>
</dbReference>
<dbReference type="InterPro" id="IPR011782">
    <property type="entry name" value="Pept_S1C_Do"/>
</dbReference>
<feature type="active site" description="Charge relay system" evidence="14">
    <location>
        <position position="161"/>
    </location>
</feature>
<dbReference type="GO" id="GO:0004252">
    <property type="term" value="F:serine-type endopeptidase activity"/>
    <property type="evidence" value="ECO:0007669"/>
    <property type="project" value="InterPro"/>
</dbReference>
<feature type="active site" description="Charge relay system" evidence="14">
    <location>
        <position position="235"/>
    </location>
</feature>
<feature type="compositionally biased region" description="Acidic residues" evidence="16">
    <location>
        <begin position="396"/>
        <end position="408"/>
    </location>
</feature>
<evidence type="ECO:0000256" key="13">
    <source>
        <dbReference type="ARBA" id="ARBA00032850"/>
    </source>
</evidence>
<reference evidence="19 20" key="1">
    <citation type="submission" date="2017-09" db="EMBL/GenBank/DDBJ databases">
        <title>Sphingomonas ginsenosidimutans KACC 14949, whole genome shotgun sequence.</title>
        <authorList>
            <person name="Feng G."/>
            <person name="Zhu H."/>
        </authorList>
    </citation>
    <scope>NUCLEOTIDE SEQUENCE [LARGE SCALE GENOMIC DNA]</scope>
    <source>
        <strain evidence="19 20">KACC 14949</strain>
    </source>
</reference>
<dbReference type="Pfam" id="PF13365">
    <property type="entry name" value="Trypsin_2"/>
    <property type="match status" value="1"/>
</dbReference>
<evidence type="ECO:0000259" key="18">
    <source>
        <dbReference type="PROSITE" id="PS50106"/>
    </source>
</evidence>
<evidence type="ECO:0000256" key="7">
    <source>
        <dbReference type="ARBA" id="ARBA00022729"/>
    </source>
</evidence>
<evidence type="ECO:0000256" key="15">
    <source>
        <dbReference type="PIRSR" id="PIRSR611782-2"/>
    </source>
</evidence>
<evidence type="ECO:0000256" key="6">
    <source>
        <dbReference type="ARBA" id="ARBA00022670"/>
    </source>
</evidence>
<evidence type="ECO:0000256" key="2">
    <source>
        <dbReference type="ARBA" id="ARBA00004418"/>
    </source>
</evidence>
<feature type="binding site" evidence="15">
    <location>
        <position position="125"/>
    </location>
    <ligand>
        <name>substrate</name>
    </ligand>
</feature>
<dbReference type="Pfam" id="PF13180">
    <property type="entry name" value="PDZ_2"/>
    <property type="match status" value="1"/>
</dbReference>
<dbReference type="GO" id="GO:0006508">
    <property type="term" value="P:proteolysis"/>
    <property type="evidence" value="ECO:0007669"/>
    <property type="project" value="UniProtKB-KW"/>
</dbReference>
<feature type="binding site" evidence="15">
    <location>
        <begin position="233"/>
        <end position="235"/>
    </location>
    <ligand>
        <name>substrate</name>
    </ligand>
</feature>
<evidence type="ECO:0000256" key="14">
    <source>
        <dbReference type="PIRSR" id="PIRSR611782-1"/>
    </source>
</evidence>
<evidence type="ECO:0000256" key="10">
    <source>
        <dbReference type="ARBA" id="ARBA00022801"/>
    </source>
</evidence>
<dbReference type="PANTHER" id="PTHR22939:SF130">
    <property type="entry name" value="PERIPLASMIC SERINE ENDOPROTEASE DEGP-LIKE-RELATED"/>
    <property type="match status" value="1"/>
</dbReference>
<dbReference type="AlphaFoldDB" id="A0A2A4HVF3"/>
<dbReference type="PANTHER" id="PTHR22939">
    <property type="entry name" value="SERINE PROTEASE FAMILY S1C HTRA-RELATED"/>
    <property type="match status" value="1"/>
</dbReference>
<dbReference type="CDD" id="cd10839">
    <property type="entry name" value="cpPDZ1_DegP-like"/>
    <property type="match status" value="1"/>
</dbReference>
<feature type="signal peptide" evidence="17">
    <location>
        <begin position="1"/>
        <end position="28"/>
    </location>
</feature>
<name>A0A2A4HVF3_9SPHN</name>
<dbReference type="Proteomes" id="UP000218784">
    <property type="component" value="Unassembled WGS sequence"/>
</dbReference>
<dbReference type="EC" id="3.4.21.107" evidence="4"/>